<keyword evidence="3" id="KW-0812">Transmembrane</keyword>
<evidence type="ECO:0000313" key="11">
    <source>
        <dbReference type="Proteomes" id="UP000559027"/>
    </source>
</evidence>
<dbReference type="InterPro" id="IPR025856">
    <property type="entry name" value="HeH/LEM_domain"/>
</dbReference>
<feature type="compositionally biased region" description="Basic residues" evidence="7">
    <location>
        <begin position="215"/>
        <end position="228"/>
    </location>
</feature>
<gene>
    <name evidence="10" type="ORF">D9756_001605</name>
</gene>
<dbReference type="Proteomes" id="UP000559027">
    <property type="component" value="Unassembled WGS sequence"/>
</dbReference>
<comment type="subcellular location">
    <subcellularLocation>
        <location evidence="1">Nucleus inner membrane</location>
    </subcellularLocation>
</comment>
<evidence type="ECO:0000256" key="5">
    <source>
        <dbReference type="ARBA" id="ARBA00023136"/>
    </source>
</evidence>
<keyword evidence="6" id="KW-0539">Nucleus</keyword>
<proteinExistence type="predicted"/>
<feature type="compositionally biased region" description="Pro residues" evidence="7">
    <location>
        <begin position="233"/>
        <end position="242"/>
    </location>
</feature>
<keyword evidence="2" id="KW-0597">Phosphoprotein</keyword>
<dbReference type="AlphaFoldDB" id="A0A8H5LI91"/>
<dbReference type="PANTHER" id="PTHR47808">
    <property type="entry name" value="INNER NUCLEAR MEMBRANE PROTEIN HEH2-RELATED"/>
    <property type="match status" value="1"/>
</dbReference>
<evidence type="ECO:0000256" key="7">
    <source>
        <dbReference type="SAM" id="MobiDB-lite"/>
    </source>
</evidence>
<dbReference type="PANTHER" id="PTHR47808:SF2">
    <property type="entry name" value="LEM DOMAIN-CONTAINING PROTEIN 2"/>
    <property type="match status" value="1"/>
</dbReference>
<dbReference type="InterPro" id="IPR041885">
    <property type="entry name" value="MAN1_winged_helix_dom"/>
</dbReference>
<evidence type="ECO:0000259" key="9">
    <source>
        <dbReference type="Pfam" id="PF12949"/>
    </source>
</evidence>
<dbReference type="Pfam" id="PF12949">
    <property type="entry name" value="HeH"/>
    <property type="match status" value="1"/>
</dbReference>
<comment type="caution">
    <text evidence="10">The sequence shown here is derived from an EMBL/GenBank/DDBJ whole genome shotgun (WGS) entry which is preliminary data.</text>
</comment>
<dbReference type="Gene3D" id="1.10.10.1180">
    <property type="entry name" value="MAN1, winged-helix domain"/>
    <property type="match status" value="1"/>
</dbReference>
<sequence length="780" mass="86543">MSTRLTSAQIVALGEYLNPDFDPSSLTVSQLLGVLGYHNITYPTPYSKPKLVQRFEEEIRSKATKLKKERLKKANSIASDDGITDGLTGKPLGKALAPRRSSKRLSKIPAATTDEEMSPARPEPVKRRRSSAQPVLGGTTSRRKAPVEINTIHESESEAEELPVKKVGRTKKKADASSQARRISMGEDSGWEDNNIFQSGAEDSSPARPSPARPKASRKSIGARKSRKSFSAPPQPSPPSSPIQPKTSRPRPSFSPQAAEFKPELPFLPTRGFHFSPRSPLVEPVKEASPEYTGSLEQGPDDDEETQQLTEPIQEELPSVDLEVEEVSRADEQREAISRRIAESVEALKHHPPPLPAEKPSWLIRFILASIFSVVAYHVRDYKIQSAAIGYCDAGTRTSRVVEEVKARHLLVRECNRENRTTLHSLDDATGGQDLTACPLPPLLPIPQAESCYLLYPNSLVFFLPTPPTVANMSLTSASSPSELVWGTLSDSLNGLPGLGSIALPPRCLEDPNRKRLIGALGRDIEVRLGRERGRRICAGGKGLREHIKDSDGGEAKKWGVELSRLKETMRKRTSVKLLPAFEDTFNDSIQELVGWGGVIIGEDANGHRYLAHKTPEFTWDCALLVKSREIWAEWKSTVFAILATIFSAIIARVRYVRNKAESRRVGELVQIALDTLRNQEIAHHTDPVTAPQPYLSSLQLRDLILQEEHSVPIRRRLWDRVERVVEGNANVRVNMEEVEGGDELRVWRWVGSSRGRRVEGFESNVSSPYASPKTPANRS</sequence>
<dbReference type="CDD" id="cd12935">
    <property type="entry name" value="LEM_like"/>
    <property type="match status" value="1"/>
</dbReference>
<keyword evidence="11" id="KW-1185">Reference proteome</keyword>
<keyword evidence="5" id="KW-0472">Membrane</keyword>
<accession>A0A8H5LI91</accession>
<organism evidence="10 11">
    <name type="scientific">Leucocoprinus leucothites</name>
    <dbReference type="NCBI Taxonomy" id="201217"/>
    <lineage>
        <taxon>Eukaryota</taxon>
        <taxon>Fungi</taxon>
        <taxon>Dikarya</taxon>
        <taxon>Basidiomycota</taxon>
        <taxon>Agaricomycotina</taxon>
        <taxon>Agaricomycetes</taxon>
        <taxon>Agaricomycetidae</taxon>
        <taxon>Agaricales</taxon>
        <taxon>Agaricineae</taxon>
        <taxon>Agaricaceae</taxon>
        <taxon>Leucocoprinus</taxon>
    </lineage>
</organism>
<dbReference type="GO" id="GO:0005783">
    <property type="term" value="C:endoplasmic reticulum"/>
    <property type="evidence" value="ECO:0007669"/>
    <property type="project" value="TreeGrafter"/>
</dbReference>
<dbReference type="GO" id="GO:0003682">
    <property type="term" value="F:chromatin binding"/>
    <property type="evidence" value="ECO:0007669"/>
    <property type="project" value="InterPro"/>
</dbReference>
<evidence type="ECO:0000256" key="1">
    <source>
        <dbReference type="ARBA" id="ARBA00004540"/>
    </source>
</evidence>
<evidence type="ECO:0000256" key="4">
    <source>
        <dbReference type="ARBA" id="ARBA00022989"/>
    </source>
</evidence>
<reference evidence="10 11" key="1">
    <citation type="journal article" date="2020" name="ISME J.">
        <title>Uncovering the hidden diversity of litter-decomposition mechanisms in mushroom-forming fungi.</title>
        <authorList>
            <person name="Floudas D."/>
            <person name="Bentzer J."/>
            <person name="Ahren D."/>
            <person name="Johansson T."/>
            <person name="Persson P."/>
            <person name="Tunlid A."/>
        </authorList>
    </citation>
    <scope>NUCLEOTIDE SEQUENCE [LARGE SCALE GENOMIC DNA]</scope>
    <source>
        <strain evidence="10 11">CBS 146.42</strain>
    </source>
</reference>
<evidence type="ECO:0000256" key="6">
    <source>
        <dbReference type="ARBA" id="ARBA00023242"/>
    </source>
</evidence>
<dbReference type="GO" id="GO:0071763">
    <property type="term" value="P:nuclear membrane organization"/>
    <property type="evidence" value="ECO:0007669"/>
    <property type="project" value="TreeGrafter"/>
</dbReference>
<evidence type="ECO:0000256" key="3">
    <source>
        <dbReference type="ARBA" id="ARBA00022692"/>
    </source>
</evidence>
<evidence type="ECO:0000313" key="10">
    <source>
        <dbReference type="EMBL" id="KAF5358207.1"/>
    </source>
</evidence>
<evidence type="ECO:0000256" key="2">
    <source>
        <dbReference type="ARBA" id="ARBA00022553"/>
    </source>
</evidence>
<dbReference type="OrthoDB" id="5376590at2759"/>
<dbReference type="InterPro" id="IPR018996">
    <property type="entry name" value="Man1/Src1-like_C"/>
</dbReference>
<feature type="domain" description="HeH/LEM" evidence="9">
    <location>
        <begin position="23"/>
        <end position="57"/>
    </location>
</feature>
<protein>
    <submittedName>
        <fullName evidence="10">Uncharacterized protein</fullName>
    </submittedName>
</protein>
<dbReference type="GO" id="GO:0005637">
    <property type="term" value="C:nuclear inner membrane"/>
    <property type="evidence" value="ECO:0007669"/>
    <property type="project" value="UniProtKB-SubCell"/>
</dbReference>
<dbReference type="Pfam" id="PF09402">
    <property type="entry name" value="MSC"/>
    <property type="match status" value="1"/>
</dbReference>
<feature type="domain" description="Man1/Src1-like C-terminal" evidence="8">
    <location>
        <begin position="371"/>
        <end position="753"/>
    </location>
</feature>
<dbReference type="GO" id="GO:0034399">
    <property type="term" value="C:nuclear periphery"/>
    <property type="evidence" value="ECO:0007669"/>
    <property type="project" value="TreeGrafter"/>
</dbReference>
<feature type="region of interest" description="Disordered" evidence="7">
    <location>
        <begin position="79"/>
        <end position="313"/>
    </location>
</feature>
<evidence type="ECO:0000259" key="8">
    <source>
        <dbReference type="Pfam" id="PF09402"/>
    </source>
</evidence>
<keyword evidence="4" id="KW-1133">Transmembrane helix</keyword>
<name>A0A8H5LI91_9AGAR</name>
<dbReference type="EMBL" id="JAACJO010000005">
    <property type="protein sequence ID" value="KAF5358207.1"/>
    <property type="molecule type" value="Genomic_DNA"/>
</dbReference>
<dbReference type="InterPro" id="IPR044780">
    <property type="entry name" value="Heh2/Src1"/>
</dbReference>